<evidence type="ECO:0000313" key="3">
    <source>
        <dbReference type="Proteomes" id="UP000708298"/>
    </source>
</evidence>
<dbReference type="Proteomes" id="UP000708298">
    <property type="component" value="Unassembled WGS sequence"/>
</dbReference>
<dbReference type="InterPro" id="IPR008538">
    <property type="entry name" value="Uma2"/>
</dbReference>
<dbReference type="Pfam" id="PF05685">
    <property type="entry name" value="Uma2"/>
    <property type="match status" value="1"/>
</dbReference>
<dbReference type="GO" id="GO:0004519">
    <property type="term" value="F:endonuclease activity"/>
    <property type="evidence" value="ECO:0007669"/>
    <property type="project" value="UniProtKB-KW"/>
</dbReference>
<evidence type="ECO:0000313" key="2">
    <source>
        <dbReference type="EMBL" id="MCB8874059.1"/>
    </source>
</evidence>
<comment type="caution">
    <text evidence="2">The sequence shown here is derived from an EMBL/GenBank/DDBJ whole genome shotgun (WGS) entry which is preliminary data.</text>
</comment>
<dbReference type="Gene3D" id="3.90.1570.10">
    <property type="entry name" value="tt1808, chain A"/>
    <property type="match status" value="1"/>
</dbReference>
<dbReference type="PANTHER" id="PTHR36558">
    <property type="entry name" value="GLR1098 PROTEIN"/>
    <property type="match status" value="1"/>
</dbReference>
<proteinExistence type="predicted"/>
<dbReference type="AlphaFoldDB" id="A0A963YP66"/>
<keyword evidence="2" id="KW-0378">Hydrolase</keyword>
<accession>A0A963YP66</accession>
<dbReference type="SUPFAM" id="SSF52980">
    <property type="entry name" value="Restriction endonuclease-like"/>
    <property type="match status" value="1"/>
</dbReference>
<dbReference type="CDD" id="cd06260">
    <property type="entry name" value="DUF820-like"/>
    <property type="match status" value="1"/>
</dbReference>
<name>A0A963YP66_9PROT</name>
<dbReference type="InterPro" id="IPR011335">
    <property type="entry name" value="Restrct_endonuc-II-like"/>
</dbReference>
<keyword evidence="2" id="KW-0255">Endonuclease</keyword>
<sequence>MRKPMSMIMSLAEFLTWENRQELRYEFDGFRPVAMTGGTIAHSAIQRNVLFSLTGRLRGRPCQPYGSHLKIEVAGRVRYPDAFVTCTAFPPDAHVVTEPVVVFEVLSDSTADTDLFTKNAEYRATPSIQRYVILAQSEAAATVFRRQGEDWLSEVLLDGAVLSMPEIGIDIPLAEFYADIDLSPPPESQMEPI</sequence>
<reference evidence="2" key="1">
    <citation type="journal article" date="2021" name="Microorganisms">
        <title>Acidisoma silvae sp. nov. and Acidisomacellulosilytica sp. nov., Two Acidophilic Bacteria Isolated from Decaying Wood, Hydrolyzing Cellulose and Producing Poly-3-hydroxybutyrate.</title>
        <authorList>
            <person name="Mieszkin S."/>
            <person name="Pouder E."/>
            <person name="Uroz S."/>
            <person name="Simon-Colin C."/>
            <person name="Alain K."/>
        </authorList>
    </citation>
    <scope>NUCLEOTIDE SEQUENCE</scope>
    <source>
        <strain evidence="2">HW T2.11</strain>
    </source>
</reference>
<dbReference type="PANTHER" id="PTHR36558:SF1">
    <property type="entry name" value="RESTRICTION ENDONUCLEASE DOMAIN-CONTAINING PROTEIN-RELATED"/>
    <property type="match status" value="1"/>
</dbReference>
<dbReference type="InterPro" id="IPR012296">
    <property type="entry name" value="Nuclease_put_TT1808"/>
</dbReference>
<evidence type="ECO:0000259" key="1">
    <source>
        <dbReference type="Pfam" id="PF05685"/>
    </source>
</evidence>
<reference evidence="2" key="2">
    <citation type="submission" date="2021-01" db="EMBL/GenBank/DDBJ databases">
        <authorList>
            <person name="Mieszkin S."/>
            <person name="Pouder E."/>
            <person name="Alain K."/>
        </authorList>
    </citation>
    <scope>NUCLEOTIDE SEQUENCE</scope>
    <source>
        <strain evidence="2">HW T2.11</strain>
    </source>
</reference>
<organism evidence="2 3">
    <name type="scientific">Acidisoma silvae</name>
    <dbReference type="NCBI Taxonomy" id="2802396"/>
    <lineage>
        <taxon>Bacteria</taxon>
        <taxon>Pseudomonadati</taxon>
        <taxon>Pseudomonadota</taxon>
        <taxon>Alphaproteobacteria</taxon>
        <taxon>Acetobacterales</taxon>
        <taxon>Acidocellaceae</taxon>
        <taxon>Acidisoma</taxon>
    </lineage>
</organism>
<gene>
    <name evidence="2" type="ORF">ASILVAE211_02605</name>
</gene>
<feature type="domain" description="Putative restriction endonuclease" evidence="1">
    <location>
        <begin position="12"/>
        <end position="165"/>
    </location>
</feature>
<keyword evidence="3" id="KW-1185">Reference proteome</keyword>
<dbReference type="RefSeq" id="WP_227319714.1">
    <property type="nucleotide sequence ID" value="NZ_JAESVB010000001.1"/>
</dbReference>
<protein>
    <submittedName>
        <fullName evidence="2">Uma2 family endonuclease</fullName>
    </submittedName>
</protein>
<dbReference type="EMBL" id="JAESVB010000001">
    <property type="protein sequence ID" value="MCB8874059.1"/>
    <property type="molecule type" value="Genomic_DNA"/>
</dbReference>
<keyword evidence="2" id="KW-0540">Nuclease</keyword>